<dbReference type="InterPro" id="IPR045093">
    <property type="entry name" value="Cullin"/>
</dbReference>
<dbReference type="InterPro" id="IPR019559">
    <property type="entry name" value="Cullin_neddylation_domain"/>
</dbReference>
<name>A0AAN9F6G9_CROPI</name>
<proteinExistence type="inferred from homology"/>
<dbReference type="InterPro" id="IPR016158">
    <property type="entry name" value="Cullin_homology"/>
</dbReference>
<comment type="caution">
    <text evidence="3">The sequence shown here is derived from an EMBL/GenBank/DDBJ whole genome shotgun (WGS) entry which is preliminary data.</text>
</comment>
<dbReference type="InterPro" id="IPR036388">
    <property type="entry name" value="WH-like_DNA-bd_sf"/>
</dbReference>
<keyword evidence="4" id="KW-1185">Reference proteome</keyword>
<dbReference type="Gene3D" id="1.10.10.10">
    <property type="entry name" value="Winged helix-like DNA-binding domain superfamily/Winged helix DNA-binding domain"/>
    <property type="match status" value="1"/>
</dbReference>
<dbReference type="Proteomes" id="UP001372338">
    <property type="component" value="Unassembled WGS sequence"/>
</dbReference>
<gene>
    <name evidence="3" type="ORF">RIF29_23779</name>
</gene>
<dbReference type="PANTHER" id="PTHR11932">
    <property type="entry name" value="CULLIN"/>
    <property type="match status" value="1"/>
</dbReference>
<dbReference type="EMBL" id="JAYWIO010000004">
    <property type="protein sequence ID" value="KAK7270554.1"/>
    <property type="molecule type" value="Genomic_DNA"/>
</dbReference>
<feature type="domain" description="Cullin family profile" evidence="2">
    <location>
        <begin position="1"/>
        <end position="149"/>
    </location>
</feature>
<comment type="similarity">
    <text evidence="1">Belongs to the cullin family.</text>
</comment>
<evidence type="ECO:0000259" key="2">
    <source>
        <dbReference type="PROSITE" id="PS50069"/>
    </source>
</evidence>
<dbReference type="SUPFAM" id="SSF46785">
    <property type="entry name" value="Winged helix' DNA-binding domain"/>
    <property type="match status" value="1"/>
</dbReference>
<protein>
    <recommendedName>
        <fullName evidence="2">Cullin family profile domain-containing protein</fullName>
    </recommendedName>
</protein>
<evidence type="ECO:0000313" key="4">
    <source>
        <dbReference type="Proteomes" id="UP001372338"/>
    </source>
</evidence>
<evidence type="ECO:0000256" key="1">
    <source>
        <dbReference type="PROSITE-ProRule" id="PRU00330"/>
    </source>
</evidence>
<dbReference type="SMART" id="SM00182">
    <property type="entry name" value="CULLIN"/>
    <property type="match status" value="1"/>
</dbReference>
<dbReference type="GO" id="GO:0006511">
    <property type="term" value="P:ubiquitin-dependent protein catabolic process"/>
    <property type="evidence" value="ECO:0007669"/>
    <property type="project" value="InterPro"/>
</dbReference>
<dbReference type="Pfam" id="PF26557">
    <property type="entry name" value="Cullin_AB"/>
    <property type="match status" value="1"/>
</dbReference>
<dbReference type="InterPro" id="IPR036390">
    <property type="entry name" value="WH_DNA-bd_sf"/>
</dbReference>
<dbReference type="Pfam" id="PF10557">
    <property type="entry name" value="Cullin_Nedd8"/>
    <property type="match status" value="1"/>
</dbReference>
<evidence type="ECO:0000313" key="3">
    <source>
        <dbReference type="EMBL" id="KAK7270554.1"/>
    </source>
</evidence>
<dbReference type="SUPFAM" id="SSF75632">
    <property type="entry name" value="Cullin homology domain"/>
    <property type="match status" value="1"/>
</dbReference>
<dbReference type="InterPro" id="IPR036317">
    <property type="entry name" value="Cullin_homology_sf"/>
</dbReference>
<reference evidence="3 4" key="1">
    <citation type="submission" date="2024-01" db="EMBL/GenBank/DDBJ databases">
        <title>The genomes of 5 underutilized Papilionoideae crops provide insights into root nodulation and disease resistanc.</title>
        <authorList>
            <person name="Yuan L."/>
        </authorList>
    </citation>
    <scope>NUCLEOTIDE SEQUENCE [LARGE SCALE GENOMIC DNA]</scope>
    <source>
        <strain evidence="3">ZHUSHIDOU_FW_LH</strain>
        <tissue evidence="3">Leaf</tissue>
    </source>
</reference>
<sequence>MKHPGIRPTGPTNSVREGSRELMILTKLHRKYLEYGLEMMMVSCLLVKDMRLARDEQLAFKNHLQDKNINPGIELSLTALQQNRWPKCFPPFHLNLPEEMVESVQICKAFYEAKWNTRKFDIINSTGSCHVTGIFEDQVVELVVSPAQLTCSGIGEKLKLCHKDLITVLHTLSCAESKILNKRPDTPTILESDEFEFNSKFSDRRSTIQISLPLPCIADHDEKRIIVDDKSYKIDAAIMRIRKSRKTMDQPSLVDKECVVMLHITPDIKAIEERIQKLMELDYLEIDSSNNPNVIRYLP</sequence>
<organism evidence="3 4">
    <name type="scientific">Crotalaria pallida</name>
    <name type="common">Smooth rattlebox</name>
    <name type="synonym">Crotalaria striata</name>
    <dbReference type="NCBI Taxonomy" id="3830"/>
    <lineage>
        <taxon>Eukaryota</taxon>
        <taxon>Viridiplantae</taxon>
        <taxon>Streptophyta</taxon>
        <taxon>Embryophyta</taxon>
        <taxon>Tracheophyta</taxon>
        <taxon>Spermatophyta</taxon>
        <taxon>Magnoliopsida</taxon>
        <taxon>eudicotyledons</taxon>
        <taxon>Gunneridae</taxon>
        <taxon>Pentapetalae</taxon>
        <taxon>rosids</taxon>
        <taxon>fabids</taxon>
        <taxon>Fabales</taxon>
        <taxon>Fabaceae</taxon>
        <taxon>Papilionoideae</taxon>
        <taxon>50 kb inversion clade</taxon>
        <taxon>genistoids sensu lato</taxon>
        <taxon>core genistoids</taxon>
        <taxon>Crotalarieae</taxon>
        <taxon>Crotalaria</taxon>
    </lineage>
</organism>
<accession>A0AAN9F6G9</accession>
<dbReference type="Gene3D" id="3.30.230.130">
    <property type="entry name" value="Cullin, Chain C, Domain 2"/>
    <property type="match status" value="1"/>
</dbReference>
<dbReference type="PROSITE" id="PS50069">
    <property type="entry name" value="CULLIN_2"/>
    <property type="match status" value="1"/>
</dbReference>
<dbReference type="GO" id="GO:0031625">
    <property type="term" value="F:ubiquitin protein ligase binding"/>
    <property type="evidence" value="ECO:0007669"/>
    <property type="project" value="InterPro"/>
</dbReference>
<dbReference type="AlphaFoldDB" id="A0AAN9F6G9"/>
<dbReference type="SMART" id="SM00884">
    <property type="entry name" value="Cullin_Nedd8"/>
    <property type="match status" value="1"/>
</dbReference>
<dbReference type="InterPro" id="IPR059120">
    <property type="entry name" value="Cullin-like_AB"/>
</dbReference>